<proteinExistence type="predicted"/>
<dbReference type="Pfam" id="PF12644">
    <property type="entry name" value="DUF3782"/>
    <property type="match status" value="1"/>
</dbReference>
<accession>A0A8F5VIS8</accession>
<dbReference type="PANTHER" id="PTHR34314:SF6">
    <property type="entry name" value="DUF3782 DOMAIN-CONTAINING PROTEIN"/>
    <property type="match status" value="1"/>
</dbReference>
<dbReference type="Proteomes" id="UP000694228">
    <property type="component" value="Chromosome"/>
</dbReference>
<evidence type="ECO:0000313" key="3">
    <source>
        <dbReference type="Proteomes" id="UP000694228"/>
    </source>
</evidence>
<organism evidence="2 3">
    <name type="scientific">Methanospirillum hungatei</name>
    <dbReference type="NCBI Taxonomy" id="2203"/>
    <lineage>
        <taxon>Archaea</taxon>
        <taxon>Methanobacteriati</taxon>
        <taxon>Methanobacteriota</taxon>
        <taxon>Stenosarchaea group</taxon>
        <taxon>Methanomicrobia</taxon>
        <taxon>Methanomicrobiales</taxon>
        <taxon>Methanospirillaceae</taxon>
        <taxon>Methanospirillum</taxon>
    </lineage>
</organism>
<gene>
    <name evidence="2" type="ORF">KSK55_09295</name>
</gene>
<keyword evidence="1" id="KW-0175">Coiled coil</keyword>
<dbReference type="AlphaFoldDB" id="A0A8F5VIS8"/>
<evidence type="ECO:0000313" key="2">
    <source>
        <dbReference type="EMBL" id="QXO93574.1"/>
    </source>
</evidence>
<dbReference type="InterPro" id="IPR024271">
    <property type="entry name" value="DUF3782"/>
</dbReference>
<evidence type="ECO:0000256" key="1">
    <source>
        <dbReference type="SAM" id="Coils"/>
    </source>
</evidence>
<dbReference type="EMBL" id="CP077107">
    <property type="protein sequence ID" value="QXO93574.1"/>
    <property type="molecule type" value="Genomic_DNA"/>
</dbReference>
<dbReference type="Pfam" id="PF07788">
    <property type="entry name" value="PDDEXK_10"/>
    <property type="match status" value="1"/>
</dbReference>
<protein>
    <submittedName>
        <fullName evidence="2">DUF3782 domain-containing protein</fullName>
    </submittedName>
</protein>
<dbReference type="PANTHER" id="PTHR34314">
    <property type="entry name" value="CRENARCHAEAL PROTEIN, PUTATIVE-RELATED"/>
    <property type="match status" value="1"/>
</dbReference>
<sequence>MNTIKEVIDLFPNELQNPMIEFWGAVKESLGVKREDFTELKNIVFELAEAQKRTEVKVEELAEAQKRTEVKVEELAEAQKNTELSIKDLTRTIEFKIGGLGRKWGVESERSFRNGLTTILSETGYEVFNYLVKDTEGFVFGHPSEIEIDVIVTGEKTLVVELKASVSKSDVFVFLKKGEYYSKKTGKKVDGMIMITPFVEDSAREVADQFKVTICDSIPDLGDSIEKVKEG</sequence>
<dbReference type="InterPro" id="IPR012431">
    <property type="entry name" value="PDDEXK_10"/>
</dbReference>
<reference evidence="2 3" key="1">
    <citation type="submission" date="2021-06" db="EMBL/GenBank/DDBJ databases">
        <title>Complete genome sequence of the secondary alcohol utilizing methanogen Methanospirillum hungatei strain GP1.</title>
        <authorList>
            <person name="Day L.A."/>
            <person name="Costa K.C."/>
        </authorList>
    </citation>
    <scope>NUCLEOTIDE SEQUENCE [LARGE SCALE GENOMIC DNA]</scope>
    <source>
        <strain evidence="2 3">GP1</strain>
    </source>
</reference>
<name>A0A8F5VIS8_METHU</name>
<feature type="coiled-coil region" evidence="1">
    <location>
        <begin position="47"/>
        <end position="92"/>
    </location>
</feature>
<dbReference type="OrthoDB" id="28088at2157"/>